<dbReference type="OrthoDB" id="2167122at2"/>
<organism evidence="1 2">
    <name type="scientific">Lentibacillus salicampi</name>
    <dbReference type="NCBI Taxonomy" id="175306"/>
    <lineage>
        <taxon>Bacteria</taxon>
        <taxon>Bacillati</taxon>
        <taxon>Bacillota</taxon>
        <taxon>Bacilli</taxon>
        <taxon>Bacillales</taxon>
        <taxon>Bacillaceae</taxon>
        <taxon>Lentibacillus</taxon>
    </lineage>
</organism>
<protein>
    <submittedName>
        <fullName evidence="1">Group-specific protein</fullName>
    </submittedName>
</protein>
<comment type="caution">
    <text evidence="1">The sequence shown here is derived from an EMBL/GenBank/DDBJ whole genome shotgun (WGS) entry which is preliminary data.</text>
</comment>
<dbReference type="EMBL" id="SRHY01000005">
    <property type="protein sequence ID" value="TFJ93637.1"/>
    <property type="molecule type" value="Genomic_DNA"/>
</dbReference>
<gene>
    <name evidence="1" type="ORF">E4U82_06685</name>
</gene>
<reference evidence="1 2" key="1">
    <citation type="submission" date="2019-03" db="EMBL/GenBank/DDBJ databases">
        <title>Genome sequence of Lentibacillus salicampi ATCC BAA-719.</title>
        <authorList>
            <person name="Maclea K.S."/>
            <person name="Simoes Junior M."/>
        </authorList>
    </citation>
    <scope>NUCLEOTIDE SEQUENCE [LARGE SCALE GENOMIC DNA]</scope>
    <source>
        <strain evidence="1 2">ATCC BAA-719</strain>
    </source>
</reference>
<dbReference type="RefSeq" id="WP_135109367.1">
    <property type="nucleotide sequence ID" value="NZ_SRHY01000005.1"/>
</dbReference>
<name>A0A4Y9AEW5_9BACI</name>
<dbReference type="AlphaFoldDB" id="A0A4Y9AEW5"/>
<accession>A0A4Y9AEW5</accession>
<evidence type="ECO:0000313" key="1">
    <source>
        <dbReference type="EMBL" id="TFJ93637.1"/>
    </source>
</evidence>
<sequence>MVEIKLDEDELNKLYQEKLEQHLNKLDNEVVFWDTKELEKQTNLCFNTIKDQFFYHPDFPKHKVGNKWLYPAKETKQFLLNWIQSK</sequence>
<evidence type="ECO:0000313" key="2">
    <source>
        <dbReference type="Proteomes" id="UP000298484"/>
    </source>
</evidence>
<dbReference type="Proteomes" id="UP000298484">
    <property type="component" value="Unassembled WGS sequence"/>
</dbReference>
<proteinExistence type="predicted"/>
<keyword evidence="2" id="KW-1185">Reference proteome</keyword>